<proteinExistence type="predicted"/>
<accession>L1IED5</accession>
<comment type="subcellular location">
    <subcellularLocation>
        <location evidence="1">Membrane</location>
    </subcellularLocation>
</comment>
<evidence type="ECO:0000313" key="10">
    <source>
        <dbReference type="Proteomes" id="UP000011087"/>
    </source>
</evidence>
<evidence type="ECO:0000256" key="5">
    <source>
        <dbReference type="ARBA" id="ARBA00023136"/>
    </source>
</evidence>
<protein>
    <recommendedName>
        <fullName evidence="7">PKD/REJ-like domain-containing protein</fullName>
    </recommendedName>
</protein>
<feature type="transmembrane region" description="Helical" evidence="6">
    <location>
        <begin position="1419"/>
        <end position="1440"/>
    </location>
</feature>
<evidence type="ECO:0000256" key="6">
    <source>
        <dbReference type="SAM" id="Phobius"/>
    </source>
</evidence>
<gene>
    <name evidence="8" type="ORF">GUITHDRAFT_147335</name>
</gene>
<dbReference type="GO" id="GO:0005886">
    <property type="term" value="C:plasma membrane"/>
    <property type="evidence" value="ECO:0007669"/>
    <property type="project" value="TreeGrafter"/>
</dbReference>
<dbReference type="OMA" id="SSACHLM"/>
<dbReference type="EMBL" id="JH993114">
    <property type="protein sequence ID" value="EKX34259.1"/>
    <property type="molecule type" value="Genomic_DNA"/>
</dbReference>
<dbReference type="PaxDb" id="55529-EKX34259"/>
<evidence type="ECO:0000313" key="9">
    <source>
        <dbReference type="EnsemblProtists" id="EKX34259"/>
    </source>
</evidence>
<evidence type="ECO:0000256" key="2">
    <source>
        <dbReference type="ARBA" id="ARBA00022692"/>
    </source>
</evidence>
<dbReference type="Pfam" id="PF02010">
    <property type="entry name" value="REJ"/>
    <property type="match status" value="1"/>
</dbReference>
<evidence type="ECO:0000259" key="7">
    <source>
        <dbReference type="Pfam" id="PF02010"/>
    </source>
</evidence>
<evidence type="ECO:0000256" key="3">
    <source>
        <dbReference type="ARBA" id="ARBA00022737"/>
    </source>
</evidence>
<dbReference type="HOGENOM" id="CLU_246478_0_0_1"/>
<keyword evidence="3" id="KW-0677">Repeat</keyword>
<reference evidence="9" key="3">
    <citation type="submission" date="2015-06" db="UniProtKB">
        <authorList>
            <consortium name="EnsemblProtists"/>
        </authorList>
    </citation>
    <scope>IDENTIFICATION</scope>
</reference>
<sequence>MFPASQECSPCASSDSIACLADIPGVQPQSCAQSGGSEIKFNVLAFEKSDLVAWVQFPPNISLPVPVSQLSKALVSANCPPTSFAGTESGFFLDAEMKRLAKFSFTYNFPLPTVFPATVLTSGQEAINIMFYTWPSGFPLQCSIYIGLLHMWNYSSVVQTSNSMLVHGLSPTISTAESRSIFFECDGTFHPTGAYLNFLASPSLQDLKFMNSDCSVVKSCSLQATLLNIPQSFNRKNGMVVVIYGPDKEILLSNARRDLHLKVLSSDAEKVVIEISIPPLLKVRVGSTIFSVIEIIFSDMFGSSVVAEISSNAPKVEALTVFQQDKSARAEVLFFSLSTQALCVKGCIAPMSRRTLMSIQLTGFPPSLTSSSFIFTLSNSSTGIKSLIFSGGKYLVSIETPSVLSQTLPLQTYFLRAALKGDETVAGIANFTLVTSPKLTGASFNGFGSQLTLDFDQDTNAPLRRVDCSLVIAAGNLSSLGNGYHCYWLTASQLRVFLGREAVLMPTNTLSFIGNVSDFQGISSTEGVEQSVVVDAPSLLPAPQVTLTGPNQISYCENAELVANVDSPRPASFTWSVVNDLALNDLIADVSGPVLRLTPSMLQTGMTYNITASVLTFLGASATSSTHSLFVSANPIPTLNIDVAPSPYVRPTPIFFASQATFAPCDTNKGQIQMTWQVSLAGVSILSGDGPFFEAKTTELVAGSQYMCTLSGFTVQGDILITEVPFIVGYAGTKAKIEGGNRTLSITDDVVLNASSSEDLDTCEGVVKNQSCSSYPLMFQWSCYLCGSPCRTVNGSLVSLPSSSAFVYNFQHLDFSACNLIQLQVRVSSGMQTDMTSVFLNITTGLSPGAQIQVVSEDTFMISLKGSCKTSCSEYQWSIYDSNGNLLAGNQWEAENPSLPAGLKAENLVVYRSFFSPGTYRIELSAITGRISGRATKSLYISFPPTGGQCTVLPTTGVALIDTFTCTCQYWISSARPLFYVFAIHPSSQSSEVSSSAPSSLTSYSFSLPAGGYLVYAEIIDSDGNIAVSEKTSIQVVHAPVVVNSSSLSGSEFADVSKVLDDMNSLGSVSQILQLSSSFASSLETGEAAKRRLLASSLAYRMRVRTMLLRSMAKGPVKTSMNQRTATSALTTSLKLNNQPSEIDLAAFSDSSEVIESCAGHLRASDLRQGLFVRLFATEDNRIEVSKRYNKTLRDVTMLSVLNVLLQTCEVYLTSMVSSEKPVSLSSVNMKVYTFRLRSDLKQYNFTTWTYSFDLRFAFPNDVLVTQSGDLGLYVAEMYAFWRLDYLHALQYHEVSEKPILFLPVYPGKSLGSMFKCPSQNKFCLRVKLSLPRVHINRTENYLFDLKQQLACVLWLTNVSTWSLDACQLTSVIETNENSLAVFCSCSSSGALVVMRNLQYTALYPSLGLMPIKQRTANWAMFTIIIVTLLFGLLISLVMFNNSSLSNFLREDKLMKRHIQHQHQCLIGEIVFATVGHVETKEDLDPGFSHLRRHDRLCYDLLDEIGLGRNPFHSMWPEEETICKTFKKKDSKVILRKKCKVPDTSYKLA</sequence>
<dbReference type="Proteomes" id="UP000011087">
    <property type="component" value="Unassembled WGS sequence"/>
</dbReference>
<reference evidence="10" key="2">
    <citation type="submission" date="2012-11" db="EMBL/GenBank/DDBJ databases">
        <authorList>
            <person name="Kuo A."/>
            <person name="Curtis B.A."/>
            <person name="Tanifuji G."/>
            <person name="Burki F."/>
            <person name="Gruber A."/>
            <person name="Irimia M."/>
            <person name="Maruyama S."/>
            <person name="Arias M.C."/>
            <person name="Ball S.G."/>
            <person name="Gile G.H."/>
            <person name="Hirakawa Y."/>
            <person name="Hopkins J.F."/>
            <person name="Rensing S.A."/>
            <person name="Schmutz J."/>
            <person name="Symeonidi A."/>
            <person name="Elias M."/>
            <person name="Eveleigh R.J."/>
            <person name="Herman E.K."/>
            <person name="Klute M.J."/>
            <person name="Nakayama T."/>
            <person name="Obornik M."/>
            <person name="Reyes-Prieto A."/>
            <person name="Armbrust E.V."/>
            <person name="Aves S.J."/>
            <person name="Beiko R.G."/>
            <person name="Coutinho P."/>
            <person name="Dacks J.B."/>
            <person name="Durnford D.G."/>
            <person name="Fast N.M."/>
            <person name="Green B.R."/>
            <person name="Grisdale C."/>
            <person name="Hempe F."/>
            <person name="Henrissat B."/>
            <person name="Hoppner M.P."/>
            <person name="Ishida K.-I."/>
            <person name="Kim E."/>
            <person name="Koreny L."/>
            <person name="Kroth P.G."/>
            <person name="Liu Y."/>
            <person name="Malik S.-B."/>
            <person name="Maier U.G."/>
            <person name="McRose D."/>
            <person name="Mock T."/>
            <person name="Neilson J.A."/>
            <person name="Onodera N.T."/>
            <person name="Poole A.M."/>
            <person name="Pritham E.J."/>
            <person name="Richards T.A."/>
            <person name="Rocap G."/>
            <person name="Roy S.W."/>
            <person name="Sarai C."/>
            <person name="Schaack S."/>
            <person name="Shirato S."/>
            <person name="Slamovits C.H."/>
            <person name="Spencer D.F."/>
            <person name="Suzuki S."/>
            <person name="Worden A.Z."/>
            <person name="Zauner S."/>
            <person name="Barry K."/>
            <person name="Bell C."/>
            <person name="Bharti A.K."/>
            <person name="Crow J.A."/>
            <person name="Grimwood J."/>
            <person name="Kramer R."/>
            <person name="Lindquist E."/>
            <person name="Lucas S."/>
            <person name="Salamov A."/>
            <person name="McFadden G.I."/>
            <person name="Lane C.E."/>
            <person name="Keeling P.J."/>
            <person name="Gray M.W."/>
            <person name="Grigoriev I.V."/>
            <person name="Archibald J.M."/>
        </authorList>
    </citation>
    <scope>NUCLEOTIDE SEQUENCE</scope>
    <source>
        <strain evidence="10">CCMP2712</strain>
    </source>
</reference>
<dbReference type="GO" id="GO:0006816">
    <property type="term" value="P:calcium ion transport"/>
    <property type="evidence" value="ECO:0007669"/>
    <property type="project" value="TreeGrafter"/>
</dbReference>
<keyword evidence="10" id="KW-1185">Reference proteome</keyword>
<dbReference type="InterPro" id="IPR002859">
    <property type="entry name" value="PKD/REJ-like"/>
</dbReference>
<reference evidence="8 10" key="1">
    <citation type="journal article" date="2012" name="Nature">
        <title>Algal genomes reveal evolutionary mosaicism and the fate of nucleomorphs.</title>
        <authorList>
            <consortium name="DOE Joint Genome Institute"/>
            <person name="Curtis B.A."/>
            <person name="Tanifuji G."/>
            <person name="Burki F."/>
            <person name="Gruber A."/>
            <person name="Irimia M."/>
            <person name="Maruyama S."/>
            <person name="Arias M.C."/>
            <person name="Ball S.G."/>
            <person name="Gile G.H."/>
            <person name="Hirakawa Y."/>
            <person name="Hopkins J.F."/>
            <person name="Kuo A."/>
            <person name="Rensing S.A."/>
            <person name="Schmutz J."/>
            <person name="Symeonidi A."/>
            <person name="Elias M."/>
            <person name="Eveleigh R.J."/>
            <person name="Herman E.K."/>
            <person name="Klute M.J."/>
            <person name="Nakayama T."/>
            <person name="Obornik M."/>
            <person name="Reyes-Prieto A."/>
            <person name="Armbrust E.V."/>
            <person name="Aves S.J."/>
            <person name="Beiko R.G."/>
            <person name="Coutinho P."/>
            <person name="Dacks J.B."/>
            <person name="Durnford D.G."/>
            <person name="Fast N.M."/>
            <person name="Green B.R."/>
            <person name="Grisdale C.J."/>
            <person name="Hempel F."/>
            <person name="Henrissat B."/>
            <person name="Hoppner M.P."/>
            <person name="Ishida K."/>
            <person name="Kim E."/>
            <person name="Koreny L."/>
            <person name="Kroth P.G."/>
            <person name="Liu Y."/>
            <person name="Malik S.B."/>
            <person name="Maier U.G."/>
            <person name="McRose D."/>
            <person name="Mock T."/>
            <person name="Neilson J.A."/>
            <person name="Onodera N.T."/>
            <person name="Poole A.M."/>
            <person name="Pritham E.J."/>
            <person name="Richards T.A."/>
            <person name="Rocap G."/>
            <person name="Roy S.W."/>
            <person name="Sarai C."/>
            <person name="Schaack S."/>
            <person name="Shirato S."/>
            <person name="Slamovits C.H."/>
            <person name="Spencer D.F."/>
            <person name="Suzuki S."/>
            <person name="Worden A.Z."/>
            <person name="Zauner S."/>
            <person name="Barry K."/>
            <person name="Bell C."/>
            <person name="Bharti A.K."/>
            <person name="Crow J.A."/>
            <person name="Grimwood J."/>
            <person name="Kramer R."/>
            <person name="Lindquist E."/>
            <person name="Lucas S."/>
            <person name="Salamov A."/>
            <person name="McFadden G.I."/>
            <person name="Lane C.E."/>
            <person name="Keeling P.J."/>
            <person name="Gray M.W."/>
            <person name="Grigoriev I.V."/>
            <person name="Archibald J.M."/>
        </authorList>
    </citation>
    <scope>NUCLEOTIDE SEQUENCE</scope>
    <source>
        <strain evidence="8 10">CCMP2712</strain>
    </source>
</reference>
<dbReference type="OrthoDB" id="444119at2759"/>
<dbReference type="EnsemblProtists" id="EKX34259">
    <property type="protein sequence ID" value="EKX34259"/>
    <property type="gene ID" value="GUITHDRAFT_147335"/>
</dbReference>
<dbReference type="KEGG" id="gtt:GUITHDRAFT_147335"/>
<dbReference type="GeneID" id="17290996"/>
<name>L1IED5_GUITC</name>
<evidence type="ECO:0000256" key="1">
    <source>
        <dbReference type="ARBA" id="ARBA00004370"/>
    </source>
</evidence>
<keyword evidence="2 6" id="KW-0812">Transmembrane</keyword>
<keyword evidence="4 6" id="KW-1133">Transmembrane helix</keyword>
<feature type="domain" description="PKD/REJ-like" evidence="7">
    <location>
        <begin position="734"/>
        <end position="1051"/>
    </location>
</feature>
<organism evidence="8">
    <name type="scientific">Guillardia theta (strain CCMP2712)</name>
    <name type="common">Cryptophyte</name>
    <dbReference type="NCBI Taxonomy" id="905079"/>
    <lineage>
        <taxon>Eukaryota</taxon>
        <taxon>Cryptophyceae</taxon>
        <taxon>Pyrenomonadales</taxon>
        <taxon>Geminigeraceae</taxon>
        <taxon>Guillardia</taxon>
    </lineage>
</organism>
<dbReference type="RefSeq" id="XP_005821239.1">
    <property type="nucleotide sequence ID" value="XM_005821182.1"/>
</dbReference>
<dbReference type="PANTHER" id="PTHR46730:SF1">
    <property type="entry name" value="PLAT DOMAIN-CONTAINING PROTEIN"/>
    <property type="match status" value="1"/>
</dbReference>
<evidence type="ECO:0000313" key="8">
    <source>
        <dbReference type="EMBL" id="EKX34259.1"/>
    </source>
</evidence>
<keyword evidence="5 6" id="KW-0472">Membrane</keyword>
<dbReference type="GO" id="GO:0005261">
    <property type="term" value="F:monoatomic cation channel activity"/>
    <property type="evidence" value="ECO:0007669"/>
    <property type="project" value="TreeGrafter"/>
</dbReference>
<evidence type="ECO:0000256" key="4">
    <source>
        <dbReference type="ARBA" id="ARBA00022989"/>
    </source>
</evidence>
<dbReference type="PANTHER" id="PTHR46730">
    <property type="entry name" value="POLYCYSTIN-1"/>
    <property type="match status" value="1"/>
</dbReference>